<proteinExistence type="predicted"/>
<evidence type="ECO:0000313" key="3">
    <source>
        <dbReference type="Proteomes" id="UP001315686"/>
    </source>
</evidence>
<evidence type="ECO:0000256" key="1">
    <source>
        <dbReference type="SAM" id="MobiDB-lite"/>
    </source>
</evidence>
<dbReference type="AlphaFoldDB" id="A0AAP2G3W2"/>
<protein>
    <submittedName>
        <fullName evidence="2">Uncharacterized protein</fullName>
    </submittedName>
</protein>
<feature type="region of interest" description="Disordered" evidence="1">
    <location>
        <begin position="236"/>
        <end position="256"/>
    </location>
</feature>
<accession>A0AAP2G3W2</accession>
<name>A0AAP2G3W2_9RHOB</name>
<dbReference type="RefSeq" id="WP_327793429.1">
    <property type="nucleotide sequence ID" value="NZ_JADQAZ010000001.1"/>
</dbReference>
<dbReference type="EMBL" id="JADQAZ010000001">
    <property type="protein sequence ID" value="MBT0957253.1"/>
    <property type="molecule type" value="Genomic_DNA"/>
</dbReference>
<dbReference type="Proteomes" id="UP001315686">
    <property type="component" value="Unassembled WGS sequence"/>
</dbReference>
<feature type="compositionally biased region" description="Polar residues" evidence="1">
    <location>
        <begin position="291"/>
        <end position="306"/>
    </location>
</feature>
<comment type="caution">
    <text evidence="2">The sequence shown here is derived from an EMBL/GenBank/DDBJ whole genome shotgun (WGS) entry which is preliminary data.</text>
</comment>
<feature type="region of interest" description="Disordered" evidence="1">
    <location>
        <begin position="290"/>
        <end position="314"/>
    </location>
</feature>
<keyword evidence="3" id="KW-1185">Reference proteome</keyword>
<evidence type="ECO:0000313" key="2">
    <source>
        <dbReference type="EMBL" id="MBT0957253.1"/>
    </source>
</evidence>
<sequence length="530" mass="55267">MSNAAVKEESSGDWLLWLGAGCLAIAAHAMGANYARLQLPEPEAEPEPTQIIVETIEIAGAAEPVPELVPETPDIPIGAQPAPLVQTAQPLSQPETPERLETAGAAERITGQATPTPPVQTVTAPEALPQQSPAQPSPLAAPARVAAAPLVTERVITGQPVTAARPATTAVTPQTGVTEAPRSITGQSVGAAQADRPVPRLGASSVPSAVVTALPEDSPEPKRPSAVEIPEGMVAERLTPSNPAPDAPEPVVEPAEEEEPPEQIAMAEPEAIAPQKFVIPEGMVAERIAPSNPSVQPAPSASQTASVPAPAGDISTADRQRYAAILEYLRSHDGGPCFAAMPALGEETATLTLDAFGETSARLDSFKAGIEEQTGAVPGTYLKPVSAAQCRTLEFIRTVPGYPEFSVYFQMPAREIESGSLLTGQIFNTSGKVLHLLLIDDEGTVQALDGFLKFTATSALFEIPMSFDGDAPIDTQQLLLAVAAPVKLETVTGQNGQSAAEFFEALQFELVLKGLELDLSMVAFSVSLPQ</sequence>
<feature type="region of interest" description="Disordered" evidence="1">
    <location>
        <begin position="169"/>
        <end position="204"/>
    </location>
</feature>
<organism evidence="2 3">
    <name type="scientific">Harenicola maris</name>
    <dbReference type="NCBI Taxonomy" id="2841044"/>
    <lineage>
        <taxon>Bacteria</taxon>
        <taxon>Pseudomonadati</taxon>
        <taxon>Pseudomonadota</taxon>
        <taxon>Alphaproteobacteria</taxon>
        <taxon>Rhodobacterales</taxon>
        <taxon>Paracoccaceae</taxon>
        <taxon>Harenicola</taxon>
    </lineage>
</organism>
<gene>
    <name evidence="2" type="ORF">IV417_07645</name>
</gene>
<reference evidence="2 3" key="1">
    <citation type="journal article" date="2021" name="Arch. Microbiol.">
        <title>Harenicola maris gen. nov., sp. nov. isolated from the Sea of Japan shallow sediments.</title>
        <authorList>
            <person name="Romanenko L.A."/>
            <person name="Kurilenko V.V."/>
            <person name="Chernysheva N.Y."/>
            <person name="Tekutyeva L.A."/>
            <person name="Velansky P.V."/>
            <person name="Svetashev V.I."/>
            <person name="Isaeva M.P."/>
        </authorList>
    </citation>
    <scope>NUCLEOTIDE SEQUENCE [LARGE SCALE GENOMIC DNA]</scope>
    <source>
        <strain evidence="2 3">KMM 3653</strain>
    </source>
</reference>